<dbReference type="Pfam" id="PF13673">
    <property type="entry name" value="Acetyltransf_10"/>
    <property type="match status" value="1"/>
</dbReference>
<keyword evidence="1" id="KW-0808">Transferase</keyword>
<dbReference type="EMBL" id="LNYC01000010">
    <property type="protein sequence ID" value="KTD03700.1"/>
    <property type="molecule type" value="Genomic_DNA"/>
</dbReference>
<proteinExistence type="predicted"/>
<dbReference type="CDD" id="cd04301">
    <property type="entry name" value="NAT_SF"/>
    <property type="match status" value="2"/>
</dbReference>
<dbReference type="STRING" id="45065.Lgee_0513"/>
<dbReference type="OrthoDB" id="5355033at2"/>
<dbReference type="GO" id="GO:0016747">
    <property type="term" value="F:acyltransferase activity, transferring groups other than amino-acyl groups"/>
    <property type="evidence" value="ECO:0007669"/>
    <property type="project" value="InterPro"/>
</dbReference>
<dbReference type="InterPro" id="IPR052564">
    <property type="entry name" value="N-acetyltrans/Recomb-assoc"/>
</dbReference>
<dbReference type="AlphaFoldDB" id="A0A0W0U6P7"/>
<accession>A0A0W0U6P7</accession>
<dbReference type="InterPro" id="IPR016181">
    <property type="entry name" value="Acyl_CoA_acyltransferase"/>
</dbReference>
<keyword evidence="1" id="KW-0012">Acyltransferase</keyword>
<dbReference type="PANTHER" id="PTHR43451:SF1">
    <property type="entry name" value="ACETYLTRANSFERASE"/>
    <property type="match status" value="1"/>
</dbReference>
<reference evidence="1 2" key="1">
    <citation type="submission" date="2015-11" db="EMBL/GenBank/DDBJ databases">
        <title>Genomic analysis of 38 Legionella species identifies large and diverse effector repertoires.</title>
        <authorList>
            <person name="Burstein D."/>
            <person name="Amaro F."/>
            <person name="Zusman T."/>
            <person name="Lifshitz Z."/>
            <person name="Cohen O."/>
            <person name="Gilbert J.A."/>
            <person name="Pupko T."/>
            <person name="Shuman H.A."/>
            <person name="Segal G."/>
        </authorList>
    </citation>
    <scope>NUCLEOTIDE SEQUENCE [LARGE SCALE GENOMIC DNA]</scope>
    <source>
        <strain evidence="1 2">ATCC 49504</strain>
    </source>
</reference>
<name>A0A0W0U6P7_9GAMM</name>
<dbReference type="PANTHER" id="PTHR43451">
    <property type="entry name" value="ACETYLTRANSFERASE (GNAT) FAMILY PROTEIN"/>
    <property type="match status" value="1"/>
</dbReference>
<organism evidence="1 2">
    <name type="scientific">Legionella geestiana</name>
    <dbReference type="NCBI Taxonomy" id="45065"/>
    <lineage>
        <taxon>Bacteria</taxon>
        <taxon>Pseudomonadati</taxon>
        <taxon>Pseudomonadota</taxon>
        <taxon>Gammaproteobacteria</taxon>
        <taxon>Legionellales</taxon>
        <taxon>Legionellaceae</taxon>
        <taxon>Legionella</taxon>
    </lineage>
</organism>
<dbReference type="PATRIC" id="fig|45065.4.peg.549"/>
<keyword evidence="2" id="KW-1185">Reference proteome</keyword>
<sequence length="328" mass="37393">MNNKIQVRRYQDGDANFLIKIYYNTIHTVNAKDYTEQQIEAWAPWSSVQDYSGWQEKLEKIKPFVALINDKIVGFAEFEPNGHIDCFYVHHEYQGSGIGSALIHEIEKEAVNKSISRVYAEVSITAKMFFEAKGFQVVKQQTVMIRGVELINFVMEKRYLNVRFLSADDIPILVGAFNAIGWSKPSSLFEQYLKESEAGVRFIWVVFIHDRFAGYITLKWQSQYEFFARDHIPEIMDLNVLASFRKTGVGSMLLDIAEKEAATKSNLVGIGVGLYAGHDGGYGSAQRLYVKRGYVPDGKGVTYNYQPTVPGNSYPLDDDLVLWFTKKL</sequence>
<comment type="caution">
    <text evidence="1">The sequence shown here is derived from an EMBL/GenBank/DDBJ whole genome shotgun (WGS) entry which is preliminary data.</text>
</comment>
<dbReference type="RefSeq" id="WP_081776753.1">
    <property type="nucleotide sequence ID" value="NZ_CAAAHN010000018.1"/>
</dbReference>
<dbReference type="SUPFAM" id="SSF55729">
    <property type="entry name" value="Acyl-CoA N-acyltransferases (Nat)"/>
    <property type="match status" value="2"/>
</dbReference>
<gene>
    <name evidence="1" type="ORF">Lgee_0513</name>
</gene>
<protein>
    <submittedName>
        <fullName evidence="1">Acyl-CoA N-acyltransferase</fullName>
    </submittedName>
</protein>
<dbReference type="Pfam" id="PF00583">
    <property type="entry name" value="Acetyltransf_1"/>
    <property type="match status" value="1"/>
</dbReference>
<dbReference type="Gene3D" id="3.40.630.30">
    <property type="match status" value="2"/>
</dbReference>
<dbReference type="Proteomes" id="UP000054785">
    <property type="component" value="Unassembled WGS sequence"/>
</dbReference>
<evidence type="ECO:0000313" key="1">
    <source>
        <dbReference type="EMBL" id="KTD03700.1"/>
    </source>
</evidence>
<dbReference type="PROSITE" id="PS51186">
    <property type="entry name" value="GNAT"/>
    <property type="match status" value="2"/>
</dbReference>
<dbReference type="InterPro" id="IPR000182">
    <property type="entry name" value="GNAT_dom"/>
</dbReference>
<evidence type="ECO:0000313" key="2">
    <source>
        <dbReference type="Proteomes" id="UP000054785"/>
    </source>
</evidence>